<name>A0A411WN41_9GAMM</name>
<dbReference type="GO" id="GO:0009289">
    <property type="term" value="C:pilus"/>
    <property type="evidence" value="ECO:0007669"/>
    <property type="project" value="InterPro"/>
</dbReference>
<dbReference type="SUPFAM" id="SSF49401">
    <property type="entry name" value="Bacterial adhesins"/>
    <property type="match status" value="1"/>
</dbReference>
<dbReference type="Proteomes" id="UP000293154">
    <property type="component" value="Chromosome"/>
</dbReference>
<dbReference type="Pfam" id="PF00419">
    <property type="entry name" value="Fimbrial"/>
    <property type="match status" value="1"/>
</dbReference>
<dbReference type="InterPro" id="IPR008966">
    <property type="entry name" value="Adhesion_dom_sf"/>
</dbReference>
<evidence type="ECO:0000313" key="2">
    <source>
        <dbReference type="EMBL" id="QBH97634.1"/>
    </source>
</evidence>
<feature type="domain" description="Fimbrial-type adhesion" evidence="1">
    <location>
        <begin position="214"/>
        <end position="345"/>
    </location>
</feature>
<evidence type="ECO:0000259" key="1">
    <source>
        <dbReference type="Pfam" id="PF00419"/>
    </source>
</evidence>
<dbReference type="GO" id="GO:0007155">
    <property type="term" value="P:cell adhesion"/>
    <property type="evidence" value="ECO:0007669"/>
    <property type="project" value="InterPro"/>
</dbReference>
<dbReference type="Gene3D" id="2.60.40.1090">
    <property type="entry name" value="Fimbrial-type adhesion domain"/>
    <property type="match status" value="1"/>
</dbReference>
<protein>
    <submittedName>
        <fullName evidence="2">Fimbrial protein</fullName>
    </submittedName>
</protein>
<dbReference type="RefSeq" id="WP_130592566.1">
    <property type="nucleotide sequence ID" value="NZ_CP034752.1"/>
</dbReference>
<keyword evidence="3" id="KW-1185">Reference proteome</keyword>
<sequence length="346" mass="37417">MSTQFVIKKGHNWPMMLCIRTLLLFCLSMVMMENAYALKCVNAGDQSFKFTENIGSVVVPVTAADGTLIWRSENRTMAIQCWKDYGTGGGEGSKAEPVYVYFNPAGTSLGQGIQVGMNFGGVNVPDIMSASRITVPGVIVPACSNSESVCKANYSVRFTVSYYVYINKKGVPSGSNYSGPNTLDVFQLDGAGGLNMTPNSNFRYATTNMQGIRFASCEANLSVTPNQVDFGSVVAVPNSTGTMAAEKEFTVNVLKSCNDPFKLTATYSSPSNKLDNNTLSVLEGVGIKIKNLMTGNYIQYSDVENFADLTNTNNVSVPFSAQMFWMNNTPALGNVNTALTITVYYN</sequence>
<dbReference type="InterPro" id="IPR036937">
    <property type="entry name" value="Adhesion_dom_fimbrial_sf"/>
</dbReference>
<accession>A0A411WN41</accession>
<organism evidence="2 3">
    <name type="scientific">Limnobaculum zhutongyuii</name>
    <dbReference type="NCBI Taxonomy" id="2498113"/>
    <lineage>
        <taxon>Bacteria</taxon>
        <taxon>Pseudomonadati</taxon>
        <taxon>Pseudomonadota</taxon>
        <taxon>Gammaproteobacteria</taxon>
        <taxon>Enterobacterales</taxon>
        <taxon>Budviciaceae</taxon>
        <taxon>Limnobaculum</taxon>
    </lineage>
</organism>
<dbReference type="KEGG" id="prag:EKN56_15210"/>
<dbReference type="InterPro" id="IPR000259">
    <property type="entry name" value="Adhesion_dom_fimbrial"/>
</dbReference>
<dbReference type="EMBL" id="CP034752">
    <property type="protein sequence ID" value="QBH97634.1"/>
    <property type="molecule type" value="Genomic_DNA"/>
</dbReference>
<reference evidence="2 3" key="1">
    <citation type="submission" date="2019-03" db="EMBL/GenBank/DDBJ databases">
        <title>Pragia sp. nov. isolated from the gut tract of Carduelis flavirostris.</title>
        <authorList>
            <person name="Ge Y."/>
        </authorList>
    </citation>
    <scope>NUCLEOTIDE SEQUENCE [LARGE SCALE GENOMIC DNA]</scope>
    <source>
        <strain evidence="2 3">CF-458</strain>
    </source>
</reference>
<gene>
    <name evidence="2" type="ORF">EKN56_15210</name>
</gene>
<dbReference type="AlphaFoldDB" id="A0A411WN41"/>
<proteinExistence type="predicted"/>
<dbReference type="OrthoDB" id="8926940at2"/>
<evidence type="ECO:0000313" key="3">
    <source>
        <dbReference type="Proteomes" id="UP000293154"/>
    </source>
</evidence>